<dbReference type="EMBL" id="BMFS01000003">
    <property type="protein sequence ID" value="GGG95541.1"/>
    <property type="molecule type" value="Genomic_DNA"/>
</dbReference>
<dbReference type="Pfam" id="PF00294">
    <property type="entry name" value="PfkB"/>
    <property type="match status" value="1"/>
</dbReference>
<evidence type="ECO:0000256" key="2">
    <source>
        <dbReference type="ARBA" id="ARBA00022679"/>
    </source>
</evidence>
<dbReference type="InterPro" id="IPR029056">
    <property type="entry name" value="Ribokinase-like"/>
</dbReference>
<keyword evidence="2" id="KW-0808">Transferase</keyword>
<keyword evidence="3 5" id="KW-0418">Kinase</keyword>
<dbReference type="InterPro" id="IPR002173">
    <property type="entry name" value="Carboh/pur_kinase_PfkB_CS"/>
</dbReference>
<evidence type="ECO:0000313" key="6">
    <source>
        <dbReference type="Proteomes" id="UP000648722"/>
    </source>
</evidence>
<accession>A0ABQ1XJQ3</accession>
<dbReference type="RefSeq" id="WP_188451363.1">
    <property type="nucleotide sequence ID" value="NZ_BMFS01000003.1"/>
</dbReference>
<comment type="caution">
    <text evidence="5">The sequence shown here is derived from an EMBL/GenBank/DDBJ whole genome shotgun (WGS) entry which is preliminary data.</text>
</comment>
<feature type="domain" description="Carbohydrate kinase PfkB" evidence="4">
    <location>
        <begin position="57"/>
        <end position="317"/>
    </location>
</feature>
<dbReference type="InterPro" id="IPR052700">
    <property type="entry name" value="Carb_kinase_PfkB-like"/>
</dbReference>
<dbReference type="Gene3D" id="3.30.1110.10">
    <property type="match status" value="1"/>
</dbReference>
<gene>
    <name evidence="5" type="ORF">GCM10007420_08900</name>
</gene>
<evidence type="ECO:0000259" key="4">
    <source>
        <dbReference type="Pfam" id="PF00294"/>
    </source>
</evidence>
<comment type="similarity">
    <text evidence="1">Belongs to the carbohydrate kinase PfkB family.</text>
</comment>
<dbReference type="SUPFAM" id="SSF53613">
    <property type="entry name" value="Ribokinase-like"/>
    <property type="match status" value="1"/>
</dbReference>
<keyword evidence="6" id="KW-1185">Reference proteome</keyword>
<dbReference type="Gene3D" id="3.40.1190.20">
    <property type="match status" value="1"/>
</dbReference>
<dbReference type="CDD" id="cd01168">
    <property type="entry name" value="adenosine_kinase"/>
    <property type="match status" value="1"/>
</dbReference>
<dbReference type="PANTHER" id="PTHR43320:SF3">
    <property type="entry name" value="CARBOHYDRATE KINASE PFKB DOMAIN-CONTAINING PROTEIN"/>
    <property type="match status" value="1"/>
</dbReference>
<reference evidence="6" key="1">
    <citation type="journal article" date="2019" name="Int. J. Syst. Evol. Microbiol.">
        <title>The Global Catalogue of Microorganisms (GCM) 10K type strain sequencing project: providing services to taxonomists for standard genome sequencing and annotation.</title>
        <authorList>
            <consortium name="The Broad Institute Genomics Platform"/>
            <consortium name="The Broad Institute Genome Sequencing Center for Infectious Disease"/>
            <person name="Wu L."/>
            <person name="Ma J."/>
        </authorList>
    </citation>
    <scope>NUCLEOTIDE SEQUENCE [LARGE SCALE GENOMIC DNA]</scope>
    <source>
        <strain evidence="6">CGMCC 1.12766</strain>
    </source>
</reference>
<proteinExistence type="inferred from homology"/>
<name>A0ABQ1XJQ3_9PROT</name>
<sequence length="336" mass="34927">MASTRFDIIGVGNAIVDVIATADEGFLGQHGIEKGAMTLIDEERAKAIYAAMGPGQEVSGGSAANTLAGVASLGGRGAYIGKVADDQLGEIFAHDLRATGVDYSTAPLKGGPATARCLILVTPDAQRSMNTFLGASTLFSGEDVDAARIEAAHITYLEGYLFDRDEAKAAFVSAAEIARKAGRKVALTLSDPFCVDRHRASFRQLIAGHVDVVFANEVELKSLYQSEDFDAALAQLRAETRIAAITRSEKGAVIISGEDTVRVPADPVEKLVDTTGAGDLFAAGFLLGLARGADLETCGRLGVLSAAEVISHVGARPLVSLAELAARRGLVIPAAS</sequence>
<organism evidence="5 6">
    <name type="scientific">Glycocaulis albus</name>
    <dbReference type="NCBI Taxonomy" id="1382801"/>
    <lineage>
        <taxon>Bacteria</taxon>
        <taxon>Pseudomonadati</taxon>
        <taxon>Pseudomonadota</taxon>
        <taxon>Alphaproteobacteria</taxon>
        <taxon>Maricaulales</taxon>
        <taxon>Maricaulaceae</taxon>
        <taxon>Glycocaulis</taxon>
    </lineage>
</organism>
<evidence type="ECO:0000256" key="3">
    <source>
        <dbReference type="ARBA" id="ARBA00022777"/>
    </source>
</evidence>
<protein>
    <submittedName>
        <fullName evidence="5">Adenosine kinase</fullName>
    </submittedName>
</protein>
<dbReference type="GO" id="GO:0016301">
    <property type="term" value="F:kinase activity"/>
    <property type="evidence" value="ECO:0007669"/>
    <property type="project" value="UniProtKB-KW"/>
</dbReference>
<evidence type="ECO:0000256" key="1">
    <source>
        <dbReference type="ARBA" id="ARBA00010688"/>
    </source>
</evidence>
<dbReference type="Proteomes" id="UP000648722">
    <property type="component" value="Unassembled WGS sequence"/>
</dbReference>
<evidence type="ECO:0000313" key="5">
    <source>
        <dbReference type="EMBL" id="GGG95541.1"/>
    </source>
</evidence>
<dbReference type="InterPro" id="IPR011611">
    <property type="entry name" value="PfkB_dom"/>
</dbReference>
<dbReference type="PROSITE" id="PS00584">
    <property type="entry name" value="PFKB_KINASES_2"/>
    <property type="match status" value="1"/>
</dbReference>
<dbReference type="PANTHER" id="PTHR43320">
    <property type="entry name" value="SUGAR KINASE"/>
    <property type="match status" value="1"/>
</dbReference>